<evidence type="ECO:0000256" key="2">
    <source>
        <dbReference type="SAM" id="MobiDB-lite"/>
    </source>
</evidence>
<dbReference type="SMART" id="SM00255">
    <property type="entry name" value="TIR"/>
    <property type="match status" value="1"/>
</dbReference>
<dbReference type="PANTHER" id="PTHR32009">
    <property type="entry name" value="TMV RESISTANCE PROTEIN N-LIKE"/>
    <property type="match status" value="1"/>
</dbReference>
<accession>A0ABD3ITR6</accession>
<evidence type="ECO:0000313" key="4">
    <source>
        <dbReference type="EMBL" id="KAL3717897.1"/>
    </source>
</evidence>
<dbReference type="Pfam" id="PF01582">
    <property type="entry name" value="TIR"/>
    <property type="match status" value="1"/>
</dbReference>
<feature type="domain" description="TIR" evidence="3">
    <location>
        <begin position="4"/>
        <end position="171"/>
    </location>
</feature>
<dbReference type="FunFam" id="3.40.50.10140:FF:000007">
    <property type="entry name" value="Disease resistance protein (TIR-NBS-LRR class)"/>
    <property type="match status" value="1"/>
</dbReference>
<dbReference type="InterPro" id="IPR035897">
    <property type="entry name" value="Toll_tir_struct_dom_sf"/>
</dbReference>
<reference evidence="4 5" key="1">
    <citation type="submission" date="2024-11" db="EMBL/GenBank/DDBJ databases">
        <title>Chromosome-level genome assembly of Eucalyptus globulus Labill. provides insights into its genome evolution.</title>
        <authorList>
            <person name="Li X."/>
        </authorList>
    </citation>
    <scope>NUCLEOTIDE SEQUENCE [LARGE SCALE GENOMIC DNA]</scope>
    <source>
        <strain evidence="4">CL2024</strain>
        <tissue evidence="4">Fresh tender leaves</tissue>
    </source>
</reference>
<proteinExistence type="predicted"/>
<evidence type="ECO:0000256" key="1">
    <source>
        <dbReference type="ARBA" id="ARBA00023027"/>
    </source>
</evidence>
<dbReference type="Proteomes" id="UP001634007">
    <property type="component" value="Unassembled WGS sequence"/>
</dbReference>
<protein>
    <recommendedName>
        <fullName evidence="3">TIR domain-containing protein</fullName>
    </recommendedName>
</protein>
<dbReference type="InterPro" id="IPR000157">
    <property type="entry name" value="TIR_dom"/>
</dbReference>
<gene>
    <name evidence="4" type="ORF">ACJRO7_003091</name>
</gene>
<dbReference type="Gene3D" id="3.40.50.10140">
    <property type="entry name" value="Toll/interleukin-1 receptor homology (TIR) domain"/>
    <property type="match status" value="1"/>
</dbReference>
<keyword evidence="5" id="KW-1185">Reference proteome</keyword>
<evidence type="ECO:0000313" key="5">
    <source>
        <dbReference type="Proteomes" id="UP001634007"/>
    </source>
</evidence>
<organism evidence="4 5">
    <name type="scientific">Eucalyptus globulus</name>
    <name type="common">Tasmanian blue gum</name>
    <dbReference type="NCBI Taxonomy" id="34317"/>
    <lineage>
        <taxon>Eukaryota</taxon>
        <taxon>Viridiplantae</taxon>
        <taxon>Streptophyta</taxon>
        <taxon>Embryophyta</taxon>
        <taxon>Tracheophyta</taxon>
        <taxon>Spermatophyta</taxon>
        <taxon>Magnoliopsida</taxon>
        <taxon>eudicotyledons</taxon>
        <taxon>Gunneridae</taxon>
        <taxon>Pentapetalae</taxon>
        <taxon>rosids</taxon>
        <taxon>malvids</taxon>
        <taxon>Myrtales</taxon>
        <taxon>Myrtaceae</taxon>
        <taxon>Myrtoideae</taxon>
        <taxon>Eucalypteae</taxon>
        <taxon>Eucalyptus</taxon>
    </lineage>
</organism>
<dbReference type="EMBL" id="JBJKBG010000010">
    <property type="protein sequence ID" value="KAL3717897.1"/>
    <property type="molecule type" value="Genomic_DNA"/>
</dbReference>
<name>A0ABD3ITR6_EUCGL</name>
<dbReference type="AlphaFoldDB" id="A0ABD3ITR6"/>
<dbReference type="PROSITE" id="PS50104">
    <property type="entry name" value="TIR"/>
    <property type="match status" value="1"/>
</dbReference>
<comment type="caution">
    <text evidence="4">The sequence shown here is derived from an EMBL/GenBank/DDBJ whole genome shotgun (WGS) entry which is preliminary data.</text>
</comment>
<dbReference type="PANTHER" id="PTHR32009:SF138">
    <property type="entry name" value="DISEASE RESISTANCE PROTEIN (TIR-NBS-LRR CLASS)"/>
    <property type="match status" value="1"/>
</dbReference>
<keyword evidence="1" id="KW-0520">NAD</keyword>
<evidence type="ECO:0000259" key="3">
    <source>
        <dbReference type="PROSITE" id="PS50104"/>
    </source>
</evidence>
<dbReference type="SUPFAM" id="SSF52200">
    <property type="entry name" value="Toll/Interleukin receptor TIR domain"/>
    <property type="match status" value="1"/>
</dbReference>
<sequence>MERWKHDVFVNFRGLDVREGFLKNLHKALVRSGIKTFVDSEDLHQGQKLTPALEKAIQQSLVAIVVFSRDYASSEWCLKELVKILECSKLKEQMVITVFYKVKPSQVAHQTGLYEEAMAKHERRHGKDSDMVEKWRHALFIGSVLPGLHLEDNSDEAKFIKGVVEDVKAKLQHLEAKRKRKSISGQHTPHSLRTFGHDHFPTPSTHHHSQQPPSMFQSVPASMFGSIPISSMFQSIPTSMFLSQR</sequence>
<feature type="region of interest" description="Disordered" evidence="2">
    <location>
        <begin position="175"/>
        <end position="217"/>
    </location>
</feature>